<keyword evidence="9" id="KW-1185">Reference proteome</keyword>
<dbReference type="GO" id="GO:0003677">
    <property type="term" value="F:DNA binding"/>
    <property type="evidence" value="ECO:0007669"/>
    <property type="project" value="UniProtKB-KW"/>
</dbReference>
<keyword evidence="5" id="KW-0539">Nucleus</keyword>
<protein>
    <submittedName>
        <fullName evidence="8">Fungal-specific transcription factor domain-containing protein</fullName>
    </submittedName>
</protein>
<dbReference type="GO" id="GO:0008270">
    <property type="term" value="F:zinc ion binding"/>
    <property type="evidence" value="ECO:0007669"/>
    <property type="project" value="InterPro"/>
</dbReference>
<gene>
    <name evidence="8" type="ORF">N7468_007288</name>
</gene>
<sequence length="427" mass="47298">MSGQLRSKNGCWTCRLRRKKCDEARPQCDTCVSLSIPCYGYGPKPDWMGSGEEKDVVSGLKKIVKRTWRNKSAAKPVQRDRKPFIAPAPKAVEASAGNSPSGVSDPDAATGRGNGVVNSSDRASFDTPSTKNLGSSLWPSALITTEQEKQLEVSLIELQNTMRSVGQFVSATCPREGLGILASIIQLVFFELFAREGTAWRVHLKASTDMYHRILEDRLTHLGLTEAAQVIINDGLSGYEDGPVIRDEVIAFRFFSGTVFWLDIVSSMTAGTAPKLLAHHSLIENSINIDLWRIVGCKNWVMVKLGLIASLQERKIQSQQRDIEGHMAQDQMEGLTFSAETYTSLDPMLPRSVVTRAYGYMALVYLHLVGHGFEDLDVVDSTFNEAIRLLQTNMTAQILPALVCPLFVIACVSCESHQQYFRMHSHV</sequence>
<dbReference type="AlphaFoldDB" id="A0A9W9NU55"/>
<dbReference type="SMART" id="SM00066">
    <property type="entry name" value="GAL4"/>
    <property type="match status" value="1"/>
</dbReference>
<keyword evidence="3" id="KW-0238">DNA-binding</keyword>
<organism evidence="8 9">
    <name type="scientific">Penicillium chermesinum</name>
    <dbReference type="NCBI Taxonomy" id="63820"/>
    <lineage>
        <taxon>Eukaryota</taxon>
        <taxon>Fungi</taxon>
        <taxon>Dikarya</taxon>
        <taxon>Ascomycota</taxon>
        <taxon>Pezizomycotina</taxon>
        <taxon>Eurotiomycetes</taxon>
        <taxon>Eurotiomycetidae</taxon>
        <taxon>Eurotiales</taxon>
        <taxon>Aspergillaceae</taxon>
        <taxon>Penicillium</taxon>
    </lineage>
</organism>
<dbReference type="PROSITE" id="PS00463">
    <property type="entry name" value="ZN2_CY6_FUNGAL_1"/>
    <property type="match status" value="1"/>
</dbReference>
<dbReference type="GO" id="GO:0000981">
    <property type="term" value="F:DNA-binding transcription factor activity, RNA polymerase II-specific"/>
    <property type="evidence" value="ECO:0007669"/>
    <property type="project" value="InterPro"/>
</dbReference>
<evidence type="ECO:0000313" key="9">
    <source>
        <dbReference type="Proteomes" id="UP001150941"/>
    </source>
</evidence>
<reference evidence="8" key="2">
    <citation type="journal article" date="2023" name="IMA Fungus">
        <title>Comparative genomic study of the Penicillium genus elucidates a diverse pangenome and 15 lateral gene transfer events.</title>
        <authorList>
            <person name="Petersen C."/>
            <person name="Sorensen T."/>
            <person name="Nielsen M.R."/>
            <person name="Sondergaard T.E."/>
            <person name="Sorensen J.L."/>
            <person name="Fitzpatrick D.A."/>
            <person name="Frisvad J.C."/>
            <person name="Nielsen K.L."/>
        </authorList>
    </citation>
    <scope>NUCLEOTIDE SEQUENCE</scope>
    <source>
        <strain evidence="8">IBT 19713</strain>
    </source>
</reference>
<dbReference type="SUPFAM" id="SSF57701">
    <property type="entry name" value="Zn2/Cys6 DNA-binding domain"/>
    <property type="match status" value="1"/>
</dbReference>
<dbReference type="Pfam" id="PF11951">
    <property type="entry name" value="Fungal_trans_2"/>
    <property type="match status" value="1"/>
</dbReference>
<feature type="domain" description="Zn(2)-C6 fungal-type" evidence="7">
    <location>
        <begin position="10"/>
        <end position="38"/>
    </location>
</feature>
<dbReference type="OrthoDB" id="5213892at2759"/>
<dbReference type="RefSeq" id="XP_058329474.1">
    <property type="nucleotide sequence ID" value="XM_058476584.1"/>
</dbReference>
<dbReference type="GO" id="GO:0005634">
    <property type="term" value="C:nucleus"/>
    <property type="evidence" value="ECO:0007669"/>
    <property type="project" value="UniProtKB-SubCell"/>
</dbReference>
<reference evidence="8" key="1">
    <citation type="submission" date="2022-11" db="EMBL/GenBank/DDBJ databases">
        <authorList>
            <person name="Petersen C."/>
        </authorList>
    </citation>
    <scope>NUCLEOTIDE SEQUENCE</scope>
    <source>
        <strain evidence="8">IBT 19713</strain>
    </source>
</reference>
<proteinExistence type="predicted"/>
<evidence type="ECO:0000256" key="1">
    <source>
        <dbReference type="ARBA" id="ARBA00004123"/>
    </source>
</evidence>
<evidence type="ECO:0000256" key="4">
    <source>
        <dbReference type="ARBA" id="ARBA00023163"/>
    </source>
</evidence>
<accession>A0A9W9NU55</accession>
<feature type="region of interest" description="Disordered" evidence="6">
    <location>
        <begin position="90"/>
        <end position="132"/>
    </location>
</feature>
<dbReference type="InterPro" id="IPR001138">
    <property type="entry name" value="Zn2Cys6_DnaBD"/>
</dbReference>
<evidence type="ECO:0000259" key="7">
    <source>
        <dbReference type="PROSITE" id="PS50048"/>
    </source>
</evidence>
<dbReference type="EMBL" id="JAPQKS010000005">
    <property type="protein sequence ID" value="KAJ5226063.1"/>
    <property type="molecule type" value="Genomic_DNA"/>
</dbReference>
<dbReference type="Proteomes" id="UP001150941">
    <property type="component" value="Unassembled WGS sequence"/>
</dbReference>
<evidence type="ECO:0000256" key="6">
    <source>
        <dbReference type="SAM" id="MobiDB-lite"/>
    </source>
</evidence>
<name>A0A9W9NU55_9EURO</name>
<dbReference type="PROSITE" id="PS50048">
    <property type="entry name" value="ZN2_CY6_FUNGAL_2"/>
    <property type="match status" value="1"/>
</dbReference>
<dbReference type="Pfam" id="PF00172">
    <property type="entry name" value="Zn_clus"/>
    <property type="match status" value="1"/>
</dbReference>
<dbReference type="PANTHER" id="PTHR37534">
    <property type="entry name" value="TRANSCRIPTIONAL ACTIVATOR PROTEIN UGA3"/>
    <property type="match status" value="1"/>
</dbReference>
<evidence type="ECO:0000313" key="8">
    <source>
        <dbReference type="EMBL" id="KAJ5226063.1"/>
    </source>
</evidence>
<evidence type="ECO:0000256" key="5">
    <source>
        <dbReference type="ARBA" id="ARBA00023242"/>
    </source>
</evidence>
<dbReference type="CDD" id="cd00067">
    <property type="entry name" value="GAL4"/>
    <property type="match status" value="1"/>
</dbReference>
<comment type="subcellular location">
    <subcellularLocation>
        <location evidence="1">Nucleus</location>
    </subcellularLocation>
</comment>
<evidence type="ECO:0000256" key="2">
    <source>
        <dbReference type="ARBA" id="ARBA00023015"/>
    </source>
</evidence>
<comment type="caution">
    <text evidence="8">The sequence shown here is derived from an EMBL/GenBank/DDBJ whole genome shotgun (WGS) entry which is preliminary data.</text>
</comment>
<dbReference type="InterPro" id="IPR036864">
    <property type="entry name" value="Zn2-C6_fun-type_DNA-bd_sf"/>
</dbReference>
<evidence type="ECO:0000256" key="3">
    <source>
        <dbReference type="ARBA" id="ARBA00023125"/>
    </source>
</evidence>
<dbReference type="Gene3D" id="4.10.240.10">
    <property type="entry name" value="Zn(2)-C6 fungal-type DNA-binding domain"/>
    <property type="match status" value="1"/>
</dbReference>
<dbReference type="PANTHER" id="PTHR37534:SF46">
    <property type="entry name" value="ZN(II)2CYS6 TRANSCRIPTION FACTOR (EUROFUNG)"/>
    <property type="match status" value="1"/>
</dbReference>
<feature type="compositionally biased region" description="Polar residues" evidence="6">
    <location>
        <begin position="116"/>
        <end position="132"/>
    </location>
</feature>
<dbReference type="InterPro" id="IPR021858">
    <property type="entry name" value="Fun_TF"/>
</dbReference>
<keyword evidence="2" id="KW-0805">Transcription regulation</keyword>
<dbReference type="GeneID" id="83203887"/>
<keyword evidence="4" id="KW-0804">Transcription</keyword>